<accession>A0A1Z1N768</accession>
<evidence type="ECO:0000259" key="5">
    <source>
        <dbReference type="PROSITE" id="PS51464"/>
    </source>
</evidence>
<evidence type="ECO:0000313" key="9">
    <source>
        <dbReference type="Proteomes" id="UP000216448"/>
    </source>
</evidence>
<dbReference type="Proteomes" id="UP000216448">
    <property type="component" value="Unassembled WGS sequence"/>
</dbReference>
<dbReference type="EMBL" id="NIBD01000024">
    <property type="protein sequence ID" value="PAB55450.1"/>
    <property type="molecule type" value="Genomic_DNA"/>
</dbReference>
<evidence type="ECO:0000256" key="2">
    <source>
        <dbReference type="ARBA" id="ARBA00023125"/>
    </source>
</evidence>
<dbReference type="GO" id="GO:0003677">
    <property type="term" value="F:DNA binding"/>
    <property type="evidence" value="ECO:0007669"/>
    <property type="project" value="UniProtKB-KW"/>
</dbReference>
<sequence length="242" mass="27652">MAFFGFKDLSSLSSVDMTLYRYVTENSDKVVYMRVRDIAQKTHVSNSSVMRFIHKMGFDSFPEFKTFIKNKNEGSSAMHTFNFINKNNFPDDIINKVKIVADKLFECDNIIFLGMGSSAYTAGYTSRQLASLGYNTSLVTDPFYPLHARLRNTSNNALICFSVSGKTTELIELLNSFVNDEDTTIISITGDPTSTIARMSRYSLTYHEKEYRLHRYYDLSSQIPAMYIVEAIITTLRNQLDN</sequence>
<dbReference type="PANTHER" id="PTHR30514:SF1">
    <property type="entry name" value="HTH-TYPE TRANSCRIPTIONAL REGULATOR HEXR-RELATED"/>
    <property type="match status" value="1"/>
</dbReference>
<dbReference type="InterPro" id="IPR009057">
    <property type="entry name" value="Homeodomain-like_sf"/>
</dbReference>
<dbReference type="GO" id="GO:0003700">
    <property type="term" value="F:DNA-binding transcription factor activity"/>
    <property type="evidence" value="ECO:0007669"/>
    <property type="project" value="InterPro"/>
</dbReference>
<dbReference type="SUPFAM" id="SSF46689">
    <property type="entry name" value="Homeodomain-like"/>
    <property type="match status" value="1"/>
</dbReference>
<keyword evidence="2" id="KW-0238">DNA-binding</keyword>
<dbReference type="GO" id="GO:1901135">
    <property type="term" value="P:carbohydrate derivative metabolic process"/>
    <property type="evidence" value="ECO:0007669"/>
    <property type="project" value="InterPro"/>
</dbReference>
<dbReference type="PANTHER" id="PTHR30514">
    <property type="entry name" value="GLUCOKINASE"/>
    <property type="match status" value="1"/>
</dbReference>
<dbReference type="Proteomes" id="UP000216008">
    <property type="component" value="Unassembled WGS sequence"/>
</dbReference>
<dbReference type="Pfam" id="PF01380">
    <property type="entry name" value="SIS"/>
    <property type="match status" value="1"/>
</dbReference>
<dbReference type="CDD" id="cd05013">
    <property type="entry name" value="SIS_RpiR"/>
    <property type="match status" value="1"/>
</dbReference>
<dbReference type="Pfam" id="PF01418">
    <property type="entry name" value="HTH_6"/>
    <property type="match status" value="1"/>
</dbReference>
<feature type="domain" description="HTH rpiR-type" evidence="4">
    <location>
        <begin position="1"/>
        <end position="75"/>
    </location>
</feature>
<dbReference type="EMBL" id="NIBB01000047">
    <property type="protein sequence ID" value="PAB52270.1"/>
    <property type="molecule type" value="Genomic_DNA"/>
</dbReference>
<dbReference type="Gene3D" id="3.40.50.10490">
    <property type="entry name" value="Glucose-6-phosphate isomerase like protein, domain 1"/>
    <property type="match status" value="1"/>
</dbReference>
<dbReference type="InterPro" id="IPR036388">
    <property type="entry name" value="WH-like_DNA-bd_sf"/>
</dbReference>
<dbReference type="PROSITE" id="PS51464">
    <property type="entry name" value="SIS"/>
    <property type="match status" value="1"/>
</dbReference>
<comment type="caution">
    <text evidence="7">The sequence shown here is derived from an EMBL/GenBank/DDBJ whole genome shotgun (WGS) entry which is preliminary data.</text>
</comment>
<dbReference type="SUPFAM" id="SSF53697">
    <property type="entry name" value="SIS domain"/>
    <property type="match status" value="1"/>
</dbReference>
<name>A0A1Z1N768_LACJH</name>
<dbReference type="AlphaFoldDB" id="A0A1Z1N768"/>
<dbReference type="InterPro" id="IPR046348">
    <property type="entry name" value="SIS_dom_sf"/>
</dbReference>
<evidence type="ECO:0000259" key="4">
    <source>
        <dbReference type="PROSITE" id="PS51071"/>
    </source>
</evidence>
<dbReference type="PROSITE" id="PS51071">
    <property type="entry name" value="HTH_RPIR"/>
    <property type="match status" value="1"/>
</dbReference>
<organism evidence="7 8">
    <name type="scientific">Lactobacillus johnsonii</name>
    <dbReference type="NCBI Taxonomy" id="33959"/>
    <lineage>
        <taxon>Bacteria</taxon>
        <taxon>Bacillati</taxon>
        <taxon>Bacillota</taxon>
        <taxon>Bacilli</taxon>
        <taxon>Lactobacillales</taxon>
        <taxon>Lactobacillaceae</taxon>
        <taxon>Lactobacillus</taxon>
    </lineage>
</organism>
<feature type="domain" description="SIS" evidence="5">
    <location>
        <begin position="100"/>
        <end position="242"/>
    </location>
</feature>
<proteinExistence type="predicted"/>
<evidence type="ECO:0000256" key="1">
    <source>
        <dbReference type="ARBA" id="ARBA00023015"/>
    </source>
</evidence>
<protein>
    <submittedName>
        <fullName evidence="7">RpiR family transcriptional regulator</fullName>
    </submittedName>
</protein>
<keyword evidence="3" id="KW-0804">Transcription</keyword>
<gene>
    <name evidence="6" type="ORF">A3P64_07235</name>
    <name evidence="7" type="ORF">A3Q24_04755</name>
</gene>
<dbReference type="Gene3D" id="1.10.10.10">
    <property type="entry name" value="Winged helix-like DNA-binding domain superfamily/Winged helix DNA-binding domain"/>
    <property type="match status" value="1"/>
</dbReference>
<keyword evidence="1" id="KW-0805">Transcription regulation</keyword>
<reference evidence="8 9" key="1">
    <citation type="submission" date="2017-05" db="EMBL/GenBank/DDBJ databases">
        <title>Lactobacillus johnsonii from commercial turkeys.</title>
        <authorList>
            <person name="Johnson T.J."/>
            <person name="Youmans B."/>
        </authorList>
    </citation>
    <scope>NUCLEOTIDE SEQUENCE [LARGE SCALE GENOMIC DNA]</scope>
    <source>
        <strain evidence="7 8">UMNLJ114</strain>
        <strain evidence="6 9">UMNLJ54</strain>
    </source>
</reference>
<evidence type="ECO:0000256" key="3">
    <source>
        <dbReference type="ARBA" id="ARBA00023163"/>
    </source>
</evidence>
<dbReference type="InterPro" id="IPR035472">
    <property type="entry name" value="RpiR-like_SIS"/>
</dbReference>
<dbReference type="InterPro" id="IPR001347">
    <property type="entry name" value="SIS_dom"/>
</dbReference>
<evidence type="ECO:0000313" key="7">
    <source>
        <dbReference type="EMBL" id="PAB55450.1"/>
    </source>
</evidence>
<dbReference type="InterPro" id="IPR047640">
    <property type="entry name" value="RpiR-like"/>
</dbReference>
<dbReference type="GO" id="GO:0097367">
    <property type="term" value="F:carbohydrate derivative binding"/>
    <property type="evidence" value="ECO:0007669"/>
    <property type="project" value="InterPro"/>
</dbReference>
<dbReference type="InterPro" id="IPR000281">
    <property type="entry name" value="HTH_RpiR"/>
</dbReference>
<evidence type="ECO:0000313" key="8">
    <source>
        <dbReference type="Proteomes" id="UP000216008"/>
    </source>
</evidence>
<evidence type="ECO:0000313" key="6">
    <source>
        <dbReference type="EMBL" id="PAB52270.1"/>
    </source>
</evidence>
<dbReference type="RefSeq" id="WP_087713126.1">
    <property type="nucleotide sequence ID" value="NZ_CP021703.1"/>
</dbReference>